<sequence>LPQCRNDLELNGVHISHLEHADDLLLISTTPEGLQMKMEHFYHWCRENFMVINALKSHVCLHGPRPRTLPSFAFAGRVITLETEYTYLGVMFCSDARNLFDNHYSTKASKTSAAAHSILHVDAMVDSLPPAAGKTLYTARLEPLLLYGCEAMPDTDDSLLERLTAVQTMFIRSLLGVHKRAVLAPLYTETGLIPLKYRRIELVLRYLQYAIECPAHTYVRAAIADSLTLAASGEKSWYMDLQLVISRLHGSFTLPVPGEVSLQALEQLRSKVDSHMRDEFKQELDDKKKLYLLRERKGPVLALRPYLGIRNGQHRESLTHLLLSTHTLAVERLRWVERYRLKVPFAERLCRFCLTAVETPEHALLEC</sequence>
<dbReference type="OrthoDB" id="3240817at2759"/>
<feature type="domain" description="Reverse transcriptase" evidence="1">
    <location>
        <begin position="1"/>
        <end position="92"/>
    </location>
</feature>
<dbReference type="PANTHER" id="PTHR47027:SF20">
    <property type="entry name" value="REVERSE TRANSCRIPTASE-LIKE PROTEIN WITH RNA-DIRECTED DNA POLYMERASE DOMAIN"/>
    <property type="match status" value="1"/>
</dbReference>
<name>A0A165DSN8_EXIGL</name>
<dbReference type="PANTHER" id="PTHR47027">
    <property type="entry name" value="REVERSE TRANSCRIPTASE DOMAIN-CONTAINING PROTEIN"/>
    <property type="match status" value="1"/>
</dbReference>
<reference evidence="2 3" key="1">
    <citation type="journal article" date="2016" name="Mol. Biol. Evol.">
        <title>Comparative Genomics of Early-Diverging Mushroom-Forming Fungi Provides Insights into the Origins of Lignocellulose Decay Capabilities.</title>
        <authorList>
            <person name="Nagy L.G."/>
            <person name="Riley R."/>
            <person name="Tritt A."/>
            <person name="Adam C."/>
            <person name="Daum C."/>
            <person name="Floudas D."/>
            <person name="Sun H."/>
            <person name="Yadav J.S."/>
            <person name="Pangilinan J."/>
            <person name="Larsson K.H."/>
            <person name="Matsuura K."/>
            <person name="Barry K."/>
            <person name="Labutti K."/>
            <person name="Kuo R."/>
            <person name="Ohm R.A."/>
            <person name="Bhattacharya S.S."/>
            <person name="Shirouzu T."/>
            <person name="Yoshinaga Y."/>
            <person name="Martin F.M."/>
            <person name="Grigoriev I.V."/>
            <person name="Hibbett D.S."/>
        </authorList>
    </citation>
    <scope>NUCLEOTIDE SEQUENCE [LARGE SCALE GENOMIC DNA]</scope>
    <source>
        <strain evidence="2 3">HHB12029</strain>
    </source>
</reference>
<evidence type="ECO:0000313" key="3">
    <source>
        <dbReference type="Proteomes" id="UP000077266"/>
    </source>
</evidence>
<feature type="non-terminal residue" evidence="2">
    <location>
        <position position="1"/>
    </location>
</feature>
<dbReference type="EMBL" id="KV426193">
    <property type="protein sequence ID" value="KZV85270.1"/>
    <property type="molecule type" value="Genomic_DNA"/>
</dbReference>
<dbReference type="InParanoid" id="A0A165DSN8"/>
<protein>
    <recommendedName>
        <fullName evidence="1">Reverse transcriptase domain-containing protein</fullName>
    </recommendedName>
</protein>
<feature type="non-terminal residue" evidence="2">
    <location>
        <position position="367"/>
    </location>
</feature>
<dbReference type="InterPro" id="IPR000477">
    <property type="entry name" value="RT_dom"/>
</dbReference>
<organism evidence="2 3">
    <name type="scientific">Exidia glandulosa HHB12029</name>
    <dbReference type="NCBI Taxonomy" id="1314781"/>
    <lineage>
        <taxon>Eukaryota</taxon>
        <taxon>Fungi</taxon>
        <taxon>Dikarya</taxon>
        <taxon>Basidiomycota</taxon>
        <taxon>Agaricomycotina</taxon>
        <taxon>Agaricomycetes</taxon>
        <taxon>Auriculariales</taxon>
        <taxon>Exidiaceae</taxon>
        <taxon>Exidia</taxon>
    </lineage>
</organism>
<keyword evidence="3" id="KW-1185">Reference proteome</keyword>
<dbReference type="PROSITE" id="PS50878">
    <property type="entry name" value="RT_POL"/>
    <property type="match status" value="1"/>
</dbReference>
<dbReference type="AlphaFoldDB" id="A0A165DSN8"/>
<dbReference type="Proteomes" id="UP000077266">
    <property type="component" value="Unassembled WGS sequence"/>
</dbReference>
<dbReference type="STRING" id="1314781.A0A165DSN8"/>
<gene>
    <name evidence="2" type="ORF">EXIGLDRAFT_595852</name>
</gene>
<evidence type="ECO:0000313" key="2">
    <source>
        <dbReference type="EMBL" id="KZV85270.1"/>
    </source>
</evidence>
<accession>A0A165DSN8</accession>
<proteinExistence type="predicted"/>
<evidence type="ECO:0000259" key="1">
    <source>
        <dbReference type="PROSITE" id="PS50878"/>
    </source>
</evidence>